<feature type="region of interest" description="Disordered" evidence="1">
    <location>
        <begin position="79"/>
        <end position="98"/>
    </location>
</feature>
<protein>
    <submittedName>
        <fullName evidence="2">Uncharacterized protein</fullName>
    </submittedName>
</protein>
<keyword evidence="3" id="KW-1185">Reference proteome</keyword>
<dbReference type="OrthoDB" id="8002233at2"/>
<sequence length="98" mass="10759">MKALDALTGPLDRLPMFASDREIAEALVGKSAAGAWLTRLPTLEAKAGFPKVDAFHGGRPVPLVRLFYRNYLHLPDDMKGVPDGGEDEGAWKKSRRRA</sequence>
<evidence type="ECO:0000313" key="3">
    <source>
        <dbReference type="Proteomes" id="UP000323300"/>
    </source>
</evidence>
<accession>A0A1I4BLG3</accession>
<dbReference type="Proteomes" id="UP000323300">
    <property type="component" value="Unassembled WGS sequence"/>
</dbReference>
<name>A0A1I4BLG3_9HYPH</name>
<organism evidence="2 3">
    <name type="scientific">Neomesorhizobium albiziae</name>
    <dbReference type="NCBI Taxonomy" id="335020"/>
    <lineage>
        <taxon>Bacteria</taxon>
        <taxon>Pseudomonadati</taxon>
        <taxon>Pseudomonadota</taxon>
        <taxon>Alphaproteobacteria</taxon>
        <taxon>Hyphomicrobiales</taxon>
        <taxon>Phyllobacteriaceae</taxon>
        <taxon>Neomesorhizobium</taxon>
    </lineage>
</organism>
<reference evidence="2 3" key="1">
    <citation type="submission" date="2016-10" db="EMBL/GenBank/DDBJ databases">
        <authorList>
            <person name="Varghese N."/>
            <person name="Submissions S."/>
        </authorList>
    </citation>
    <scope>NUCLEOTIDE SEQUENCE [LARGE SCALE GENOMIC DNA]</scope>
    <source>
        <strain evidence="2 3">DSM 21822</strain>
    </source>
</reference>
<dbReference type="AlphaFoldDB" id="A0A1I4BLG3"/>
<gene>
    <name evidence="2" type="ORF">SAMN04488498_110185</name>
</gene>
<proteinExistence type="predicted"/>
<dbReference type="RefSeq" id="WP_149761427.1">
    <property type="nucleotide sequence ID" value="NZ_BSPE01000007.1"/>
</dbReference>
<evidence type="ECO:0000313" key="2">
    <source>
        <dbReference type="EMBL" id="SFK68826.1"/>
    </source>
</evidence>
<dbReference type="EMBL" id="FOSL01000010">
    <property type="protein sequence ID" value="SFK68826.1"/>
    <property type="molecule type" value="Genomic_DNA"/>
</dbReference>
<evidence type="ECO:0000256" key="1">
    <source>
        <dbReference type="SAM" id="MobiDB-lite"/>
    </source>
</evidence>